<accession>A0A2H0RCV0</accession>
<dbReference type="EC" id="3.1.26.5" evidence="6"/>
<dbReference type="InterPro" id="IPR000100">
    <property type="entry name" value="RNase_P"/>
</dbReference>
<keyword evidence="1" id="KW-0819">tRNA processing</keyword>
<dbReference type="Gene3D" id="3.30.230.10">
    <property type="match status" value="1"/>
</dbReference>
<evidence type="ECO:0000256" key="3">
    <source>
        <dbReference type="ARBA" id="ARBA00022759"/>
    </source>
</evidence>
<dbReference type="Pfam" id="PF00825">
    <property type="entry name" value="Ribonuclease_P"/>
    <property type="match status" value="1"/>
</dbReference>
<proteinExistence type="predicted"/>
<dbReference type="InterPro" id="IPR020568">
    <property type="entry name" value="Ribosomal_Su5_D2-typ_SF"/>
</dbReference>
<keyword evidence="5" id="KW-0694">RNA-binding</keyword>
<evidence type="ECO:0000313" key="8">
    <source>
        <dbReference type="Proteomes" id="UP000231602"/>
    </source>
</evidence>
<keyword evidence="4" id="KW-0378">Hydrolase</keyword>
<dbReference type="GO" id="GO:0000049">
    <property type="term" value="F:tRNA binding"/>
    <property type="evidence" value="ECO:0007669"/>
    <property type="project" value="InterPro"/>
</dbReference>
<dbReference type="GO" id="GO:0030677">
    <property type="term" value="C:ribonuclease P complex"/>
    <property type="evidence" value="ECO:0007669"/>
    <property type="project" value="TreeGrafter"/>
</dbReference>
<dbReference type="Proteomes" id="UP000231602">
    <property type="component" value="Unassembled WGS sequence"/>
</dbReference>
<dbReference type="EMBL" id="PCXV01000006">
    <property type="protein sequence ID" value="PIR44371.1"/>
    <property type="molecule type" value="Genomic_DNA"/>
</dbReference>
<gene>
    <name evidence="7" type="primary">rnpA</name>
    <name evidence="7" type="ORF">COV23_00140</name>
</gene>
<dbReference type="InterPro" id="IPR014721">
    <property type="entry name" value="Ribsml_uS5_D2-typ_fold_subgr"/>
</dbReference>
<reference evidence="7 8" key="1">
    <citation type="submission" date="2017-09" db="EMBL/GenBank/DDBJ databases">
        <title>Depth-based differentiation of microbial function through sediment-hosted aquifers and enrichment of novel symbionts in the deep terrestrial subsurface.</title>
        <authorList>
            <person name="Probst A.J."/>
            <person name="Ladd B."/>
            <person name="Jarett J.K."/>
            <person name="Geller-Mcgrath D.E."/>
            <person name="Sieber C.M."/>
            <person name="Emerson J.B."/>
            <person name="Anantharaman K."/>
            <person name="Thomas B.C."/>
            <person name="Malmstrom R."/>
            <person name="Stieglmeier M."/>
            <person name="Klingl A."/>
            <person name="Woyke T."/>
            <person name="Ryan C.M."/>
            <person name="Banfield J.F."/>
        </authorList>
    </citation>
    <scope>NUCLEOTIDE SEQUENCE [LARGE SCALE GENOMIC DNA]</scope>
    <source>
        <strain evidence="7">CG10_big_fil_rev_8_21_14_0_10_31_9</strain>
    </source>
</reference>
<evidence type="ECO:0000256" key="6">
    <source>
        <dbReference type="NCBIfam" id="TIGR00188"/>
    </source>
</evidence>
<dbReference type="GO" id="GO:0004526">
    <property type="term" value="F:ribonuclease P activity"/>
    <property type="evidence" value="ECO:0007669"/>
    <property type="project" value="UniProtKB-UniRule"/>
</dbReference>
<dbReference type="PANTHER" id="PTHR33992:SF1">
    <property type="entry name" value="RIBONUCLEASE P PROTEIN COMPONENT"/>
    <property type="match status" value="1"/>
</dbReference>
<name>A0A2H0RCV0_9BACT</name>
<comment type="caution">
    <text evidence="7">The sequence shown here is derived from an EMBL/GenBank/DDBJ whole genome shotgun (WGS) entry which is preliminary data.</text>
</comment>
<keyword evidence="2" id="KW-0540">Nuclease</keyword>
<organism evidence="7 8">
    <name type="scientific">Candidatus Wolfebacteria bacterium CG10_big_fil_rev_8_21_14_0_10_31_9</name>
    <dbReference type="NCBI Taxonomy" id="1975070"/>
    <lineage>
        <taxon>Bacteria</taxon>
        <taxon>Candidatus Wolfeibacteriota</taxon>
    </lineage>
</organism>
<dbReference type="PANTHER" id="PTHR33992">
    <property type="entry name" value="RIBONUCLEASE P PROTEIN COMPONENT"/>
    <property type="match status" value="1"/>
</dbReference>
<dbReference type="AlphaFoldDB" id="A0A2H0RCV0"/>
<evidence type="ECO:0000256" key="1">
    <source>
        <dbReference type="ARBA" id="ARBA00022694"/>
    </source>
</evidence>
<evidence type="ECO:0000256" key="2">
    <source>
        <dbReference type="ARBA" id="ARBA00022722"/>
    </source>
</evidence>
<evidence type="ECO:0000256" key="5">
    <source>
        <dbReference type="ARBA" id="ARBA00022884"/>
    </source>
</evidence>
<sequence>MLAKKYKLPINTFLNKKTASLKQPPYFNFKIISNNLNFSRFGVVISKKVSPKAVERNKIKRTIFNFIRTKKYHLNLGKDILIIVYPETAKIEKEKIEKKLSVIEKIF</sequence>
<dbReference type="SUPFAM" id="SSF54211">
    <property type="entry name" value="Ribosomal protein S5 domain 2-like"/>
    <property type="match status" value="1"/>
</dbReference>
<evidence type="ECO:0000313" key="7">
    <source>
        <dbReference type="EMBL" id="PIR44371.1"/>
    </source>
</evidence>
<protein>
    <recommendedName>
        <fullName evidence="6">Ribonuclease P protein component</fullName>
        <ecNumber evidence="6">3.1.26.5</ecNumber>
    </recommendedName>
</protein>
<dbReference type="NCBIfam" id="TIGR00188">
    <property type="entry name" value="rnpA"/>
    <property type="match status" value="1"/>
</dbReference>
<dbReference type="GO" id="GO:0042781">
    <property type="term" value="F:3'-tRNA processing endoribonuclease activity"/>
    <property type="evidence" value="ECO:0007669"/>
    <property type="project" value="TreeGrafter"/>
</dbReference>
<evidence type="ECO:0000256" key="4">
    <source>
        <dbReference type="ARBA" id="ARBA00022801"/>
    </source>
</evidence>
<keyword evidence="3" id="KW-0255">Endonuclease</keyword>